<evidence type="ECO:0000256" key="11">
    <source>
        <dbReference type="ARBA" id="ARBA00025553"/>
    </source>
</evidence>
<evidence type="ECO:0000313" key="14">
    <source>
        <dbReference type="Proteomes" id="UP001174136"/>
    </source>
</evidence>
<keyword evidence="14" id="KW-1185">Reference proteome</keyword>
<comment type="similarity">
    <text evidence="2">Belongs to the calycin superfamily. Lipocalin family. Highly divergent.</text>
</comment>
<gene>
    <name evidence="13" type="primary">APOM</name>
    <name evidence="13" type="ORF">N1851_002023</name>
</gene>
<dbReference type="Gene3D" id="2.40.128.20">
    <property type="match status" value="1"/>
</dbReference>
<dbReference type="GO" id="GO:0033344">
    <property type="term" value="P:cholesterol efflux"/>
    <property type="evidence" value="ECO:0007669"/>
    <property type="project" value="TreeGrafter"/>
</dbReference>
<comment type="subcellular location">
    <subcellularLocation>
        <location evidence="1">Secreted</location>
    </subcellularLocation>
</comment>
<evidence type="ECO:0000256" key="6">
    <source>
        <dbReference type="ARBA" id="ARBA00022525"/>
    </source>
</evidence>
<comment type="caution">
    <text evidence="13">The sequence shown here is derived from an EMBL/GenBank/DDBJ whole genome shotgun (WGS) entry which is preliminary data.</text>
</comment>
<dbReference type="AlphaFoldDB" id="A0AA47NAN8"/>
<dbReference type="GO" id="GO:0005543">
    <property type="term" value="F:phospholipid binding"/>
    <property type="evidence" value="ECO:0007669"/>
    <property type="project" value="TreeGrafter"/>
</dbReference>
<keyword evidence="7 12" id="KW-0732">Signal</keyword>
<evidence type="ECO:0000256" key="9">
    <source>
        <dbReference type="ARBA" id="ARBA00023055"/>
    </source>
</evidence>
<dbReference type="GO" id="GO:0034380">
    <property type="term" value="P:high-density lipoprotein particle assembly"/>
    <property type="evidence" value="ECO:0007669"/>
    <property type="project" value="TreeGrafter"/>
</dbReference>
<dbReference type="PANTHER" id="PTHR32028">
    <property type="entry name" value="APOLIPOPROTEIN M"/>
    <property type="match status" value="1"/>
</dbReference>
<dbReference type="Pfam" id="PF11032">
    <property type="entry name" value="ApoM"/>
    <property type="match status" value="1"/>
</dbReference>
<dbReference type="PANTHER" id="PTHR32028:SF1">
    <property type="entry name" value="APOLIPOPROTEIN M"/>
    <property type="match status" value="1"/>
</dbReference>
<evidence type="ECO:0000313" key="13">
    <source>
        <dbReference type="EMBL" id="KAK0155543.1"/>
    </source>
</evidence>
<dbReference type="GO" id="GO:0005319">
    <property type="term" value="F:lipid transporter activity"/>
    <property type="evidence" value="ECO:0007669"/>
    <property type="project" value="TreeGrafter"/>
</dbReference>
<evidence type="ECO:0000256" key="1">
    <source>
        <dbReference type="ARBA" id="ARBA00004613"/>
    </source>
</evidence>
<dbReference type="SUPFAM" id="SSF50814">
    <property type="entry name" value="Lipocalins"/>
    <property type="match status" value="1"/>
</dbReference>
<proteinExistence type="inferred from homology"/>
<protein>
    <recommendedName>
        <fullName evidence="4">Apolipoprotein M</fullName>
    </recommendedName>
</protein>
<organism evidence="13 14">
    <name type="scientific">Merluccius polli</name>
    <name type="common">Benguela hake</name>
    <name type="synonym">Merluccius cadenati</name>
    <dbReference type="NCBI Taxonomy" id="89951"/>
    <lineage>
        <taxon>Eukaryota</taxon>
        <taxon>Metazoa</taxon>
        <taxon>Chordata</taxon>
        <taxon>Craniata</taxon>
        <taxon>Vertebrata</taxon>
        <taxon>Euteleostomi</taxon>
        <taxon>Actinopterygii</taxon>
        <taxon>Neopterygii</taxon>
        <taxon>Teleostei</taxon>
        <taxon>Neoteleostei</taxon>
        <taxon>Acanthomorphata</taxon>
        <taxon>Zeiogadaria</taxon>
        <taxon>Gadariae</taxon>
        <taxon>Gadiformes</taxon>
        <taxon>Gadoidei</taxon>
        <taxon>Merlucciidae</taxon>
        <taxon>Merluccius</taxon>
    </lineage>
</organism>
<dbReference type="GO" id="GO:0034364">
    <property type="term" value="C:high-density lipoprotein particle"/>
    <property type="evidence" value="ECO:0007669"/>
    <property type="project" value="UniProtKB-KW"/>
</dbReference>
<name>A0AA47NAN8_MERPO</name>
<reference evidence="13" key="1">
    <citation type="journal article" date="2023" name="Front. Mar. Sci.">
        <title>A new Merluccius polli reference genome to investigate the effects of global change in West African waters.</title>
        <authorList>
            <person name="Mateo J.L."/>
            <person name="Blanco-Fernandez C."/>
            <person name="Garcia-Vazquez E."/>
            <person name="Machado-Schiaffino G."/>
        </authorList>
    </citation>
    <scope>NUCLEOTIDE SEQUENCE</scope>
    <source>
        <strain evidence="13">C29</strain>
        <tissue evidence="13">Fin</tissue>
    </source>
</reference>
<evidence type="ECO:0000256" key="10">
    <source>
        <dbReference type="ARBA" id="ARBA00023157"/>
    </source>
</evidence>
<evidence type="ECO:0000256" key="8">
    <source>
        <dbReference type="ARBA" id="ARBA00022850"/>
    </source>
</evidence>
<dbReference type="GO" id="GO:0034361">
    <property type="term" value="C:very-low-density lipoprotein particle"/>
    <property type="evidence" value="ECO:0007669"/>
    <property type="project" value="TreeGrafter"/>
</dbReference>
<comment type="subunit">
    <text evidence="3">Interacts with LRP2; LRP2 mediates APOM renal uptake and subsequent lysosomal degradation.</text>
</comment>
<evidence type="ECO:0000256" key="5">
    <source>
        <dbReference type="ARBA" id="ARBA00022448"/>
    </source>
</evidence>
<dbReference type="InterPro" id="IPR012674">
    <property type="entry name" value="Calycin"/>
</dbReference>
<feature type="chain" id="PRO_5041245150" description="Apolipoprotein M" evidence="12">
    <location>
        <begin position="18"/>
        <end position="189"/>
    </location>
</feature>
<dbReference type="InterPro" id="IPR022734">
    <property type="entry name" value="ApoM"/>
</dbReference>
<feature type="signal peptide" evidence="12">
    <location>
        <begin position="1"/>
        <end position="17"/>
    </location>
</feature>
<evidence type="ECO:0000256" key="4">
    <source>
        <dbReference type="ARBA" id="ARBA00019937"/>
    </source>
</evidence>
<dbReference type="EMBL" id="JAOPHQ010000283">
    <property type="protein sequence ID" value="KAK0155543.1"/>
    <property type="molecule type" value="Genomic_DNA"/>
</dbReference>
<dbReference type="Proteomes" id="UP001174136">
    <property type="component" value="Unassembled WGS sequence"/>
</dbReference>
<keyword evidence="6" id="KW-0964">Secreted</keyword>
<keyword evidence="8" id="KW-0345">HDL</keyword>
<keyword evidence="9" id="KW-0445">Lipid transport</keyword>
<dbReference type="GO" id="GO:0034375">
    <property type="term" value="P:high-density lipoprotein particle remodeling"/>
    <property type="evidence" value="ECO:0007669"/>
    <property type="project" value="TreeGrafter"/>
</dbReference>
<dbReference type="GO" id="GO:0034384">
    <property type="term" value="P:high-density lipoprotein particle clearance"/>
    <property type="evidence" value="ECO:0007669"/>
    <property type="project" value="TreeGrafter"/>
</dbReference>
<comment type="function">
    <text evidence="11">Probably involved in lipid transport. Can bind sphingosine-1-phosphate, myristic acid, palmitic acid and stearic acid, retinol, all-trans-retinoic acid and 9-cis-retinoic acid.</text>
</comment>
<evidence type="ECO:0000256" key="12">
    <source>
        <dbReference type="SAM" id="SignalP"/>
    </source>
</evidence>
<evidence type="ECO:0000256" key="7">
    <source>
        <dbReference type="ARBA" id="ARBA00022729"/>
    </source>
</evidence>
<evidence type="ECO:0000256" key="3">
    <source>
        <dbReference type="ARBA" id="ARBA00011559"/>
    </source>
</evidence>
<keyword evidence="10" id="KW-1015">Disulfide bond</keyword>
<evidence type="ECO:0000256" key="2">
    <source>
        <dbReference type="ARBA" id="ARBA00007071"/>
    </source>
</evidence>
<keyword evidence="5" id="KW-0813">Transport</keyword>
<accession>A0AA47NAN8</accession>
<sequence length="189" mass="21736">MQTELASLLLYVYSLWSAVIQPCPNYTPLSVGSLSAKQYLGRWYFSAAVSRREEDLQLFRKMDSTVFTLQTTASDPDTLLLTGDMRIGQNCVRASWTYNIISGRDDMQLQGRPDRQTFLRSGAQLNCSDCIILQEVEPALNRYMLYGRQQVIPEDVIEDFREMFTCHRVNSFVRLPQNKGLCLGDKEER</sequence>
<dbReference type="GO" id="GO:0034362">
    <property type="term" value="C:low-density lipoprotein particle"/>
    <property type="evidence" value="ECO:0007669"/>
    <property type="project" value="TreeGrafter"/>
</dbReference>